<dbReference type="AlphaFoldDB" id="A0A1T4ZUS0"/>
<dbReference type="PANTHER" id="PTHR43832">
    <property type="match status" value="1"/>
</dbReference>
<dbReference type="CDD" id="cd02440">
    <property type="entry name" value="AdoMet_MTases"/>
    <property type="match status" value="1"/>
</dbReference>
<dbReference type="EMBL" id="FUYM01000001">
    <property type="protein sequence ID" value="SKB26501.1"/>
    <property type="molecule type" value="Genomic_DNA"/>
</dbReference>
<sequence>MDIIAAATAAVERLPLPDAVTLAGVEFLVGRTGRKLARQPDIEAAFARAMDGFPIAIHTDDANAQHYEVPAAFFDLCLGPRRKYSCCHYDGPRTTIAEAEEAALAQTVEHADLKDGQEILELGCGWGSLSLYMAARYPNARITAVSNSHSQREHIEKLARAQGSTNLTVVTCDMNDFHAEGRFDRVVSVEMFEHMSNWRALLTRVKGWLKPDGLLFIHIFTHDRASYRFDHGDKADWIAQHFFTGGIMPSHGLIRHFPDLFEVEQEWRWNGQHYARTAFDWLARFDANQPAIAEIFRQTYGKDAKLWERRWRLFFLATAGLFGHKDGVPWAVSHYRLRPVG</sequence>
<name>A0A1T4ZUS0_9SPHN</name>
<dbReference type="Proteomes" id="UP000189818">
    <property type="component" value="Unassembled WGS sequence"/>
</dbReference>
<dbReference type="FunFam" id="3.40.50.150:FF:000554">
    <property type="entry name" value="Cation-transporting ATPase"/>
    <property type="match status" value="1"/>
</dbReference>
<gene>
    <name evidence="1" type="ORF">SAMN06295920_101257</name>
</gene>
<proteinExistence type="predicted"/>
<reference evidence="2" key="1">
    <citation type="submission" date="2017-02" db="EMBL/GenBank/DDBJ databases">
        <authorList>
            <person name="Varghese N."/>
            <person name="Submissions S."/>
        </authorList>
    </citation>
    <scope>NUCLEOTIDE SEQUENCE [LARGE SCALE GENOMIC DNA]</scope>
    <source>
        <strain evidence="2">UM2</strain>
    </source>
</reference>
<evidence type="ECO:0000313" key="2">
    <source>
        <dbReference type="Proteomes" id="UP000189818"/>
    </source>
</evidence>
<dbReference type="PANTHER" id="PTHR43832:SF1">
    <property type="entry name" value="S-ADENOSYL-L-METHIONINE-DEPENDENT METHYLTRANSFERASES SUPERFAMILY PROTEIN"/>
    <property type="match status" value="1"/>
</dbReference>
<dbReference type="InterPro" id="IPR029063">
    <property type="entry name" value="SAM-dependent_MTases_sf"/>
</dbReference>
<dbReference type="STRING" id="439228.SAMN06295920_101257"/>
<dbReference type="Gene3D" id="3.40.50.150">
    <property type="entry name" value="Vaccinia Virus protein VP39"/>
    <property type="match status" value="1"/>
</dbReference>
<dbReference type="SUPFAM" id="SSF53335">
    <property type="entry name" value="S-adenosyl-L-methionine-dependent methyltransferases"/>
    <property type="match status" value="1"/>
</dbReference>
<keyword evidence="2" id="KW-1185">Reference proteome</keyword>
<accession>A0A1T4ZUS0</accession>
<dbReference type="OrthoDB" id="9782855at2"/>
<dbReference type="RefSeq" id="WP_079646226.1">
    <property type="nucleotide sequence ID" value="NZ_FUYM01000001.1"/>
</dbReference>
<dbReference type="Pfam" id="PF02353">
    <property type="entry name" value="CMAS"/>
    <property type="match status" value="1"/>
</dbReference>
<evidence type="ECO:0000313" key="1">
    <source>
        <dbReference type="EMBL" id="SKB26501.1"/>
    </source>
</evidence>
<protein>
    <submittedName>
        <fullName evidence="1">Cyclopropane-fatty-acyl-phospholipid synthase</fullName>
    </submittedName>
</protein>
<organism evidence="1 2">
    <name type="scientific">Rhizorhabdus histidinilytica</name>
    <dbReference type="NCBI Taxonomy" id="439228"/>
    <lineage>
        <taxon>Bacteria</taxon>
        <taxon>Pseudomonadati</taxon>
        <taxon>Pseudomonadota</taxon>
        <taxon>Alphaproteobacteria</taxon>
        <taxon>Sphingomonadales</taxon>
        <taxon>Sphingomonadaceae</taxon>
        <taxon>Rhizorhabdus</taxon>
    </lineage>
</organism>